<keyword evidence="1" id="KW-0812">Transmembrane</keyword>
<keyword evidence="1" id="KW-0472">Membrane</keyword>
<reference evidence="2" key="3">
    <citation type="submission" date="2025-09" db="UniProtKB">
        <authorList>
            <consortium name="Ensembl"/>
        </authorList>
    </citation>
    <scope>IDENTIFICATION</scope>
</reference>
<feature type="transmembrane region" description="Helical" evidence="1">
    <location>
        <begin position="88"/>
        <end position="109"/>
    </location>
</feature>
<dbReference type="Ensembl" id="ENSOMYT00000127857.1">
    <property type="protein sequence ID" value="ENSOMYP00000111668.1"/>
    <property type="gene ID" value="ENSOMYG00000062248.1"/>
</dbReference>
<feature type="transmembrane region" description="Helical" evidence="1">
    <location>
        <begin position="115"/>
        <end position="133"/>
    </location>
</feature>
<sequence length="186" mass="21386">MFRGQVSSACNLTEQLFGRMCCVCLSFSATHTHTIYFYISFHVWGVDLCCGIYQDHGIYSGPIGSAVFIITVRLQKMKEIKDLYQRRVYTQLVGPGCCFGALTLMLRFYFQWEYAYVHSFYHLSMAVSFVLLLPKMNRYAGTDHPAKLSSTLSWDKKTPSLTIWTIPTERTPVKKGLDFSKQNGWK</sequence>
<evidence type="ECO:0000313" key="2">
    <source>
        <dbReference type="Ensembl" id="ENSOMYP00000111668.1"/>
    </source>
</evidence>
<evidence type="ECO:0000313" key="3">
    <source>
        <dbReference type="Proteomes" id="UP000694395"/>
    </source>
</evidence>
<keyword evidence="1" id="KW-1133">Transmembrane helix</keyword>
<feature type="transmembrane region" description="Helical" evidence="1">
    <location>
        <begin position="20"/>
        <end position="39"/>
    </location>
</feature>
<dbReference type="AlphaFoldDB" id="A0A8K9UW18"/>
<evidence type="ECO:0000256" key="1">
    <source>
        <dbReference type="SAM" id="Phobius"/>
    </source>
</evidence>
<reference evidence="2" key="1">
    <citation type="submission" date="2020-07" db="EMBL/GenBank/DDBJ databases">
        <title>A long reads based de novo assembly of the rainbow trout Arlee double haploid line genome.</title>
        <authorList>
            <person name="Gao G."/>
            <person name="Palti Y."/>
        </authorList>
    </citation>
    <scope>NUCLEOTIDE SEQUENCE [LARGE SCALE GENOMIC DNA]</scope>
</reference>
<organism evidence="2 3">
    <name type="scientific">Oncorhynchus mykiss</name>
    <name type="common">Rainbow trout</name>
    <name type="synonym">Salmo gairdneri</name>
    <dbReference type="NCBI Taxonomy" id="8022"/>
    <lineage>
        <taxon>Eukaryota</taxon>
        <taxon>Metazoa</taxon>
        <taxon>Chordata</taxon>
        <taxon>Craniata</taxon>
        <taxon>Vertebrata</taxon>
        <taxon>Euteleostomi</taxon>
        <taxon>Actinopterygii</taxon>
        <taxon>Neopterygii</taxon>
        <taxon>Teleostei</taxon>
        <taxon>Protacanthopterygii</taxon>
        <taxon>Salmoniformes</taxon>
        <taxon>Salmonidae</taxon>
        <taxon>Salmoninae</taxon>
        <taxon>Oncorhynchus</taxon>
    </lineage>
</organism>
<dbReference type="GeneTree" id="ENSGT00940000160710"/>
<keyword evidence="3" id="KW-1185">Reference proteome</keyword>
<reference evidence="2" key="2">
    <citation type="submission" date="2025-08" db="UniProtKB">
        <authorList>
            <consortium name="Ensembl"/>
        </authorList>
    </citation>
    <scope>IDENTIFICATION</scope>
</reference>
<protein>
    <submittedName>
        <fullName evidence="2">Myomaker, myoblast fusion factor</fullName>
    </submittedName>
</protein>
<proteinExistence type="predicted"/>
<feature type="transmembrane region" description="Helical" evidence="1">
    <location>
        <begin position="59"/>
        <end position="76"/>
    </location>
</feature>
<name>A0A8K9UW18_ONCMY</name>
<dbReference type="Proteomes" id="UP000694395">
    <property type="component" value="Chromosome 6"/>
</dbReference>
<accession>A0A8K9UW18</accession>